<dbReference type="GO" id="GO:0022857">
    <property type="term" value="F:transmembrane transporter activity"/>
    <property type="evidence" value="ECO:0007669"/>
    <property type="project" value="InterPro"/>
</dbReference>
<feature type="domain" description="Major facilitator superfamily (MFS) profile" evidence="8">
    <location>
        <begin position="16"/>
        <end position="408"/>
    </location>
</feature>
<gene>
    <name evidence="9" type="primary">ymfD</name>
    <name evidence="9" type="ORF">SDC9_44908</name>
</gene>
<keyword evidence="4 7" id="KW-0812">Transmembrane</keyword>
<name>A0A644W4R5_9ZZZZ</name>
<dbReference type="PANTHER" id="PTHR43414:SF1">
    <property type="entry name" value="PEPTIDE PERMEASE"/>
    <property type="match status" value="1"/>
</dbReference>
<keyword evidence="2" id="KW-0813">Transport</keyword>
<comment type="caution">
    <text evidence="9">The sequence shown here is derived from an EMBL/GenBank/DDBJ whole genome shotgun (WGS) entry which is preliminary data.</text>
</comment>
<evidence type="ECO:0000256" key="5">
    <source>
        <dbReference type="ARBA" id="ARBA00022989"/>
    </source>
</evidence>
<evidence type="ECO:0000256" key="7">
    <source>
        <dbReference type="SAM" id="Phobius"/>
    </source>
</evidence>
<accession>A0A644W4R5</accession>
<dbReference type="PROSITE" id="PS50850">
    <property type="entry name" value="MFS"/>
    <property type="match status" value="1"/>
</dbReference>
<feature type="transmembrane region" description="Helical" evidence="7">
    <location>
        <begin position="55"/>
        <end position="76"/>
    </location>
</feature>
<feature type="transmembrane region" description="Helical" evidence="7">
    <location>
        <begin position="88"/>
        <end position="106"/>
    </location>
</feature>
<dbReference type="GO" id="GO:0005886">
    <property type="term" value="C:plasma membrane"/>
    <property type="evidence" value="ECO:0007669"/>
    <property type="project" value="UniProtKB-SubCell"/>
</dbReference>
<dbReference type="PANTHER" id="PTHR43414">
    <property type="entry name" value="MULTIDRUG RESISTANCE PROTEIN MDTG"/>
    <property type="match status" value="1"/>
</dbReference>
<feature type="transmembrane region" description="Helical" evidence="7">
    <location>
        <begin position="153"/>
        <end position="170"/>
    </location>
</feature>
<feature type="transmembrane region" description="Helical" evidence="7">
    <location>
        <begin position="296"/>
        <end position="318"/>
    </location>
</feature>
<feature type="transmembrane region" description="Helical" evidence="7">
    <location>
        <begin position="227"/>
        <end position="251"/>
    </location>
</feature>
<evidence type="ECO:0000256" key="1">
    <source>
        <dbReference type="ARBA" id="ARBA00004651"/>
    </source>
</evidence>
<protein>
    <submittedName>
        <fullName evidence="9">Bacillibactin exporter</fullName>
    </submittedName>
</protein>
<feature type="transmembrane region" description="Helical" evidence="7">
    <location>
        <begin position="324"/>
        <end position="343"/>
    </location>
</feature>
<feature type="transmembrane region" description="Helical" evidence="7">
    <location>
        <begin position="385"/>
        <end position="402"/>
    </location>
</feature>
<proteinExistence type="predicted"/>
<evidence type="ECO:0000256" key="2">
    <source>
        <dbReference type="ARBA" id="ARBA00022448"/>
    </source>
</evidence>
<dbReference type="InterPro" id="IPR001958">
    <property type="entry name" value="Tet-R_TetA/multi-R_MdtG-like"/>
</dbReference>
<dbReference type="InterPro" id="IPR011701">
    <property type="entry name" value="MFS"/>
</dbReference>
<reference evidence="9" key="1">
    <citation type="submission" date="2019-08" db="EMBL/GenBank/DDBJ databases">
        <authorList>
            <person name="Kucharzyk K."/>
            <person name="Murdoch R.W."/>
            <person name="Higgins S."/>
            <person name="Loffler F."/>
        </authorList>
    </citation>
    <scope>NUCLEOTIDE SEQUENCE</scope>
</reference>
<feature type="transmembrane region" description="Helical" evidence="7">
    <location>
        <begin position="355"/>
        <end position="379"/>
    </location>
</feature>
<keyword evidence="3" id="KW-1003">Cell membrane</keyword>
<dbReference type="Pfam" id="PF07690">
    <property type="entry name" value="MFS_1"/>
    <property type="match status" value="1"/>
</dbReference>
<keyword evidence="6 7" id="KW-0472">Membrane</keyword>
<organism evidence="9">
    <name type="scientific">bioreactor metagenome</name>
    <dbReference type="NCBI Taxonomy" id="1076179"/>
    <lineage>
        <taxon>unclassified sequences</taxon>
        <taxon>metagenomes</taxon>
        <taxon>ecological metagenomes</taxon>
    </lineage>
</organism>
<feature type="transmembrane region" description="Helical" evidence="7">
    <location>
        <begin position="112"/>
        <end position="132"/>
    </location>
</feature>
<evidence type="ECO:0000256" key="6">
    <source>
        <dbReference type="ARBA" id="ARBA00023136"/>
    </source>
</evidence>
<evidence type="ECO:0000256" key="4">
    <source>
        <dbReference type="ARBA" id="ARBA00022692"/>
    </source>
</evidence>
<sequence length="408" mass="43589">MGESHAVEEDLNWKRNLIVLWCCVFLVCASYTMVIPFLPLFLLKELQLPVGVAKMWSGGIIAITFVLAGIMAPFWGARGDVIGQKKNALRAGIGLGLCYFLSGMVSTPLQLLGVRLLTGIISGFVPACMTMASSSLPEEKTGWGMGLMQTANFSGSIMGPLLGGLLGTWFGMRMSFFVAAISLLVATAAIYFMVHEKKNTKATNMPTSVKTKDLLNDLRKEFANKTLLYIMGLFAIVKACTMVIQPLLTIYVSELLNDAPSAVGISGVILSLAGIAGIIAAPFWGNQGQAYGYAKMLSLAMILAGITNLFQLTLHSIWLFAAVYFIYGLFLAGAAPNLLSYVVQSTETNERGKAFGLTTSADQLGGAIGPLAGGFLGAYLAIDEILALTGVILILAGIHIYVRKVKML</sequence>
<feature type="transmembrane region" description="Helical" evidence="7">
    <location>
        <begin position="18"/>
        <end position="43"/>
    </location>
</feature>
<comment type="subcellular location">
    <subcellularLocation>
        <location evidence="1">Cell membrane</location>
        <topology evidence="1">Multi-pass membrane protein</topology>
    </subcellularLocation>
</comment>
<dbReference type="InterPro" id="IPR036259">
    <property type="entry name" value="MFS_trans_sf"/>
</dbReference>
<evidence type="ECO:0000259" key="8">
    <source>
        <dbReference type="PROSITE" id="PS50850"/>
    </source>
</evidence>
<feature type="transmembrane region" description="Helical" evidence="7">
    <location>
        <begin position="176"/>
        <end position="194"/>
    </location>
</feature>
<keyword evidence="5 7" id="KW-1133">Transmembrane helix</keyword>
<evidence type="ECO:0000313" key="9">
    <source>
        <dbReference type="EMBL" id="MPL98701.1"/>
    </source>
</evidence>
<dbReference type="EMBL" id="VSSQ01000623">
    <property type="protein sequence ID" value="MPL98701.1"/>
    <property type="molecule type" value="Genomic_DNA"/>
</dbReference>
<dbReference type="SUPFAM" id="SSF103473">
    <property type="entry name" value="MFS general substrate transporter"/>
    <property type="match status" value="1"/>
</dbReference>
<feature type="transmembrane region" description="Helical" evidence="7">
    <location>
        <begin position="263"/>
        <end position="284"/>
    </location>
</feature>
<dbReference type="InterPro" id="IPR020846">
    <property type="entry name" value="MFS_dom"/>
</dbReference>
<evidence type="ECO:0000256" key="3">
    <source>
        <dbReference type="ARBA" id="ARBA00022475"/>
    </source>
</evidence>
<dbReference type="AlphaFoldDB" id="A0A644W4R5"/>
<dbReference type="Gene3D" id="1.20.1250.20">
    <property type="entry name" value="MFS general substrate transporter like domains"/>
    <property type="match status" value="2"/>
</dbReference>
<dbReference type="PRINTS" id="PR01035">
    <property type="entry name" value="TCRTETA"/>
</dbReference>